<dbReference type="InterPro" id="IPR011050">
    <property type="entry name" value="Pectin_lyase_fold/virulence"/>
</dbReference>
<gene>
    <name evidence="3" type="ORF">FHW12_001351</name>
</gene>
<organism evidence="3 4">
    <name type="scientific">Dokdonella fugitiva</name>
    <dbReference type="NCBI Taxonomy" id="328517"/>
    <lineage>
        <taxon>Bacteria</taxon>
        <taxon>Pseudomonadati</taxon>
        <taxon>Pseudomonadota</taxon>
        <taxon>Gammaproteobacteria</taxon>
        <taxon>Lysobacterales</taxon>
        <taxon>Rhodanobacteraceae</taxon>
        <taxon>Dokdonella</taxon>
    </lineage>
</organism>
<dbReference type="AlphaFoldDB" id="A0A839ERV7"/>
<protein>
    <submittedName>
        <fullName evidence="3">Putative RNA-binding protein with TRAM domain</fullName>
    </submittedName>
</protein>
<reference evidence="3 4" key="1">
    <citation type="submission" date="2020-07" db="EMBL/GenBank/DDBJ databases">
        <title>Genomic Encyclopedia of Type Strains, Phase IV (KMG-V): Genome sequencing to study the core and pangenomes of soil and plant-associated prokaryotes.</title>
        <authorList>
            <person name="Whitman W."/>
        </authorList>
    </citation>
    <scope>NUCLEOTIDE SEQUENCE [LARGE SCALE GENOMIC DNA]</scope>
    <source>
        <strain evidence="3 4">RH2WT43</strain>
    </source>
</reference>
<feature type="chain" id="PRO_5032390169" evidence="1">
    <location>
        <begin position="22"/>
        <end position="684"/>
    </location>
</feature>
<dbReference type="NCBIfam" id="NF041518">
    <property type="entry name" value="choice_anch_Q"/>
    <property type="match status" value="1"/>
</dbReference>
<dbReference type="SUPFAM" id="SSF51126">
    <property type="entry name" value="Pectin lyase-like"/>
    <property type="match status" value="1"/>
</dbReference>
<name>A0A839ERV7_9GAMM</name>
<proteinExistence type="predicted"/>
<feature type="signal peptide" evidence="1">
    <location>
        <begin position="1"/>
        <end position="21"/>
    </location>
</feature>
<dbReference type="Proteomes" id="UP000550401">
    <property type="component" value="Unassembled WGS sequence"/>
</dbReference>
<comment type="caution">
    <text evidence="3">The sequence shown here is derived from an EMBL/GenBank/DDBJ whole genome shotgun (WGS) entry which is preliminary data.</text>
</comment>
<evidence type="ECO:0000259" key="2">
    <source>
        <dbReference type="Pfam" id="PF24249"/>
    </source>
</evidence>
<keyword evidence="4" id="KW-1185">Reference proteome</keyword>
<feature type="domain" description="DUF7452" evidence="2">
    <location>
        <begin position="413"/>
        <end position="493"/>
    </location>
</feature>
<dbReference type="RefSeq" id="WP_182530234.1">
    <property type="nucleotide sequence ID" value="NZ_JACGXL010000002.1"/>
</dbReference>
<feature type="domain" description="DUF7452" evidence="2">
    <location>
        <begin position="552"/>
        <end position="666"/>
    </location>
</feature>
<dbReference type="Pfam" id="PF24249">
    <property type="entry name" value="DUF7452"/>
    <property type="match status" value="2"/>
</dbReference>
<dbReference type="InterPro" id="IPR055875">
    <property type="entry name" value="DUF7452"/>
</dbReference>
<evidence type="ECO:0000256" key="1">
    <source>
        <dbReference type="SAM" id="SignalP"/>
    </source>
</evidence>
<evidence type="ECO:0000313" key="3">
    <source>
        <dbReference type="EMBL" id="MBA8887137.1"/>
    </source>
</evidence>
<sequence>MSHHHRLAAAVLFLLPAFAAAATRTWPTTAPCNGGTLQACIAGAAGGDTVEVAIDATIDEDLGFGVPLTLRAANGYAPELAADRSISVTAAGDGDYAVEGLTLQRGFVYVTHSGGNVGVRIRRVRVLAPIAIGAAQISLYNSATTPLEYDIGENELAFAWGTYDGAIHAALQVLDTQSGSSSGRIHENHIDAAGLWASGILVLSANRTHVVRVDGNWIRGGSAYGSIDLRQGSIGGSGSGSLTAYVVDNVVTPLHTVGDAQGIRADAYFGSLVLQAFNNSVTGAYSGIDVFGGTGATLGGRIANNLLAGNILNLAYSNSGGGSIGNDHNLLHDGSTSGITPGAGTVNADPLLRGAPGNPWLNAGSPAIDAADGTALANLLAAAGLARTDGAGLRRFKGSGNLADIGALEFGDATFLHRVHNASSSAASVLDDASVDAQPARRPQLTANWNPPGAVGLYWNHPVSALYSSVASHWSLRDEDLAPFADDVRFNIFAPAAGDGNFAHLATAANVSGDTTRLSASGLDDEPDRILLVTRNSLDPGGSLFDDVHPFGVFYLSFGGPGSWFVSHLDSTAMGEGGGYDVYWQPPSANAYRHLAAPGNIAGNYTLLDHPLLNGNACAQVHVTQSAGQGVFNGHQIGVWYTGSRWSVFNQDGATMPADAEFHVVVDARQAFECADLIFADGFD</sequence>
<evidence type="ECO:0000313" key="4">
    <source>
        <dbReference type="Proteomes" id="UP000550401"/>
    </source>
</evidence>
<keyword evidence="1" id="KW-0732">Signal</keyword>
<dbReference type="EMBL" id="JACGXL010000002">
    <property type="protein sequence ID" value="MBA8887137.1"/>
    <property type="molecule type" value="Genomic_DNA"/>
</dbReference>
<accession>A0A839ERV7</accession>
<dbReference type="InterPro" id="IPR059226">
    <property type="entry name" value="Choice_anch_Q_dom"/>
</dbReference>